<reference evidence="2" key="1">
    <citation type="submission" date="2013-11" db="EMBL/GenBank/DDBJ databases">
        <title>Draft genome sequence of the broad-host-range Rhizobium sp. LPU83 strain, a member of the low-genetic diversity Oregon-like Rhizobium sp. group.</title>
        <authorList>
            <person name="Wibberg D."/>
            <person name="Puehler A."/>
            <person name="Schlueter A."/>
        </authorList>
    </citation>
    <scope>NUCLEOTIDE SEQUENCE [LARGE SCALE GENOMIC DNA]</scope>
    <source>
        <strain evidence="2">LPU83</strain>
    </source>
</reference>
<feature type="signal peptide" evidence="1">
    <location>
        <begin position="1"/>
        <end position="24"/>
    </location>
</feature>
<dbReference type="RefSeq" id="WP_082321210.1">
    <property type="nucleotide sequence ID" value="NZ_ATTO01000116.1"/>
</dbReference>
<sequence length="60" mass="6073">MSRFRALVAAGAIISLSALTSACATPPNSMGSASGYQPGDSLNRACADGFRPSDGRSCSY</sequence>
<dbReference type="Proteomes" id="UP000019443">
    <property type="component" value="Chromosome"/>
</dbReference>
<evidence type="ECO:0000256" key="1">
    <source>
        <dbReference type="SAM" id="SignalP"/>
    </source>
</evidence>
<dbReference type="PROSITE" id="PS51257">
    <property type="entry name" value="PROKAR_LIPOPROTEIN"/>
    <property type="match status" value="1"/>
</dbReference>
<keyword evidence="1" id="KW-0732">Signal</keyword>
<keyword evidence="3" id="KW-1185">Reference proteome</keyword>
<name>W6RA88_9HYPH</name>
<dbReference type="eggNOG" id="ENOG50310BR">
    <property type="taxonomic scope" value="Bacteria"/>
</dbReference>
<dbReference type="HOGENOM" id="CLU_193004_0_0_5"/>
<accession>W6RA88</accession>
<evidence type="ECO:0008006" key="4">
    <source>
        <dbReference type="Google" id="ProtNLM"/>
    </source>
</evidence>
<dbReference type="KEGG" id="rhl:LPU83_2518"/>
<evidence type="ECO:0000313" key="2">
    <source>
        <dbReference type="EMBL" id="CDM58172.1"/>
    </source>
</evidence>
<dbReference type="PATRIC" id="fig|348824.6.peg.2719"/>
<evidence type="ECO:0000313" key="3">
    <source>
        <dbReference type="Proteomes" id="UP000019443"/>
    </source>
</evidence>
<organism evidence="2 3">
    <name type="scientific">Rhizobium favelukesii</name>
    <dbReference type="NCBI Taxonomy" id="348824"/>
    <lineage>
        <taxon>Bacteria</taxon>
        <taxon>Pseudomonadati</taxon>
        <taxon>Pseudomonadota</taxon>
        <taxon>Alphaproteobacteria</taxon>
        <taxon>Hyphomicrobiales</taxon>
        <taxon>Rhizobiaceae</taxon>
        <taxon>Rhizobium/Agrobacterium group</taxon>
        <taxon>Rhizobium</taxon>
    </lineage>
</organism>
<dbReference type="AlphaFoldDB" id="W6RA88"/>
<protein>
    <recommendedName>
        <fullName evidence="4">Secreted protein</fullName>
    </recommendedName>
</protein>
<dbReference type="EMBL" id="HG916852">
    <property type="protein sequence ID" value="CDM58172.1"/>
    <property type="molecule type" value="Genomic_DNA"/>
</dbReference>
<gene>
    <name evidence="2" type="ORF">LPU83_2518</name>
</gene>
<feature type="chain" id="PRO_5004882305" description="Secreted protein" evidence="1">
    <location>
        <begin position="25"/>
        <end position="60"/>
    </location>
</feature>
<proteinExistence type="predicted"/>